<comment type="caution">
    <text evidence="3">The sequence shown here is derived from an EMBL/GenBank/DDBJ whole genome shotgun (WGS) entry which is preliminary data.</text>
</comment>
<name>A0A428SVI9_9HYPO</name>
<keyword evidence="2" id="KW-1133">Transmembrane helix</keyword>
<feature type="transmembrane region" description="Helical" evidence="2">
    <location>
        <begin position="216"/>
        <end position="238"/>
    </location>
</feature>
<dbReference type="Pfam" id="PF11374">
    <property type="entry name" value="DUF3176"/>
    <property type="match status" value="1"/>
</dbReference>
<dbReference type="InterPro" id="IPR021514">
    <property type="entry name" value="DUF3176"/>
</dbReference>
<dbReference type="AlphaFoldDB" id="A0A428SVI9"/>
<gene>
    <name evidence="3" type="ORF">CDV31_014537</name>
</gene>
<proteinExistence type="predicted"/>
<sequence length="735" mass="81884">MPDSTDLCQGSVPATGSANKSISAPQNETHKEPGSNDEMREGATSDEEPLPRPPSPDQIQQSAELEPFIPPTKQTASLSSTACVSTSTPRTLIPAKARSLLRVWRLEAASLLLSFSSFICKFKATVPFLIIVVLAHFDQKGLPDWPLSITLNSFLAFFTTLIKATFMLPVSTAISQTKWSWFLQDRPMYDFHILDQASRGVRGSFMLLWRAHFRSFVSLGACIVIISTLTSPVTQLAINYPMRDREVPRGAYARAIRKIETPTDALAHATSKAVQLAIASDNSLFNTPMPPLETFCSTGNCTFDKYHTLGVCVKAANISSHLKIETFKDLGSADIPPSHLETLRELLQPPGIKIWKVSLSNNFYMMHVDPFPLYTDMLTGNETFGFRHDMNLLRTRVASFALIFTTPVYNDKSLTEEDLISKDGYLKPADSFWHEAWEVLFHLCVQSYDTKVQVGADDTRMVSSIATPMEPKDSAFIDTSCPRSLYGPAPLCDGNEERWNETLFLRGPTQDSPRPGAKPEAFSANYFSMELMALRLRDSLTSWVAAKYEDLDMSTRITLTMTPSDFIQSLWTLVLFHPHAMLNHTARYNCLNNIYLNVATALSSVMRRADLDYTEHGFNVTGKAWEAETYVQIRWGWLSFLAFELVLATSLLAMTIATQKHNQKSDRESYDMVCDLKDSSLAALVALDNDSRGVVGDGLGPISELEKTAKEVHVRLRGNRLVAVDPAHETRGDSA</sequence>
<evidence type="ECO:0000256" key="2">
    <source>
        <dbReference type="SAM" id="Phobius"/>
    </source>
</evidence>
<evidence type="ECO:0000313" key="3">
    <source>
        <dbReference type="EMBL" id="RSL93839.1"/>
    </source>
</evidence>
<protein>
    <submittedName>
        <fullName evidence="3">Uncharacterized protein</fullName>
    </submittedName>
</protein>
<keyword evidence="4" id="KW-1185">Reference proteome</keyword>
<organism evidence="3 4">
    <name type="scientific">Fusarium ambrosium</name>
    <dbReference type="NCBI Taxonomy" id="131363"/>
    <lineage>
        <taxon>Eukaryota</taxon>
        <taxon>Fungi</taxon>
        <taxon>Dikarya</taxon>
        <taxon>Ascomycota</taxon>
        <taxon>Pezizomycotina</taxon>
        <taxon>Sordariomycetes</taxon>
        <taxon>Hypocreomycetidae</taxon>
        <taxon>Hypocreales</taxon>
        <taxon>Nectriaceae</taxon>
        <taxon>Fusarium</taxon>
        <taxon>Fusarium solani species complex</taxon>
    </lineage>
</organism>
<feature type="compositionally biased region" description="Basic and acidic residues" evidence="1">
    <location>
        <begin position="28"/>
        <end position="43"/>
    </location>
</feature>
<dbReference type="Proteomes" id="UP000288429">
    <property type="component" value="Unassembled WGS sequence"/>
</dbReference>
<feature type="region of interest" description="Disordered" evidence="1">
    <location>
        <begin position="1"/>
        <end position="59"/>
    </location>
</feature>
<accession>A0A428SVI9</accession>
<reference evidence="3 4" key="1">
    <citation type="submission" date="2017-06" db="EMBL/GenBank/DDBJ databases">
        <title>Cmopartive genomic analysis of Ambrosia Fusariam Clade fungi.</title>
        <authorList>
            <person name="Stajich J.E."/>
            <person name="Carrillo J."/>
            <person name="Kijimoto T."/>
            <person name="Eskalen A."/>
            <person name="O'Donnell K."/>
            <person name="Kasson M."/>
        </authorList>
    </citation>
    <scope>NUCLEOTIDE SEQUENCE [LARGE SCALE GENOMIC DNA]</scope>
    <source>
        <strain evidence="3 4">NRRL 20438</strain>
    </source>
</reference>
<dbReference type="EMBL" id="NIZV01000334">
    <property type="protein sequence ID" value="RSL93839.1"/>
    <property type="molecule type" value="Genomic_DNA"/>
</dbReference>
<feature type="transmembrane region" description="Helical" evidence="2">
    <location>
        <begin position="149"/>
        <end position="170"/>
    </location>
</feature>
<dbReference type="PANTHER" id="PTHR35394:SF5">
    <property type="entry name" value="DUF3176 DOMAIN-CONTAINING PROTEIN"/>
    <property type="match status" value="1"/>
</dbReference>
<keyword evidence="2" id="KW-0812">Transmembrane</keyword>
<evidence type="ECO:0000313" key="4">
    <source>
        <dbReference type="Proteomes" id="UP000288429"/>
    </source>
</evidence>
<feature type="compositionally biased region" description="Polar residues" evidence="1">
    <location>
        <begin position="1"/>
        <end position="27"/>
    </location>
</feature>
<dbReference type="PANTHER" id="PTHR35394">
    <property type="entry name" value="DUF3176 DOMAIN-CONTAINING PROTEIN"/>
    <property type="match status" value="1"/>
</dbReference>
<keyword evidence="2" id="KW-0472">Membrane</keyword>
<evidence type="ECO:0000256" key="1">
    <source>
        <dbReference type="SAM" id="MobiDB-lite"/>
    </source>
</evidence>
<feature type="transmembrane region" description="Helical" evidence="2">
    <location>
        <begin position="108"/>
        <end position="137"/>
    </location>
</feature>